<dbReference type="EMBL" id="LKEA01000055">
    <property type="protein sequence ID" value="ROV91495.1"/>
    <property type="molecule type" value="Genomic_DNA"/>
</dbReference>
<comment type="caution">
    <text evidence="2">The sequence shown here is derived from an EMBL/GenBank/DDBJ whole genome shotgun (WGS) entry which is preliminary data.</text>
</comment>
<name>A0A423VKH5_9PEZI</name>
<feature type="transmembrane region" description="Helical" evidence="1">
    <location>
        <begin position="6"/>
        <end position="27"/>
    </location>
</feature>
<evidence type="ECO:0000313" key="3">
    <source>
        <dbReference type="Proteomes" id="UP000283895"/>
    </source>
</evidence>
<accession>A0A423VKH5</accession>
<dbReference type="OrthoDB" id="5219740at2759"/>
<keyword evidence="1" id="KW-1133">Transmembrane helix</keyword>
<keyword evidence="3" id="KW-1185">Reference proteome</keyword>
<organism evidence="2 3">
    <name type="scientific">Cytospora schulzeri</name>
    <dbReference type="NCBI Taxonomy" id="448051"/>
    <lineage>
        <taxon>Eukaryota</taxon>
        <taxon>Fungi</taxon>
        <taxon>Dikarya</taxon>
        <taxon>Ascomycota</taxon>
        <taxon>Pezizomycotina</taxon>
        <taxon>Sordariomycetes</taxon>
        <taxon>Sordariomycetidae</taxon>
        <taxon>Diaporthales</taxon>
        <taxon>Cytosporaceae</taxon>
        <taxon>Cytospora</taxon>
    </lineage>
</organism>
<proteinExistence type="predicted"/>
<reference evidence="2 3" key="1">
    <citation type="submission" date="2015-09" db="EMBL/GenBank/DDBJ databases">
        <title>Host preference determinants of Valsa canker pathogens revealed by comparative genomics.</title>
        <authorList>
            <person name="Yin Z."/>
            <person name="Huang L."/>
        </authorList>
    </citation>
    <scope>NUCLEOTIDE SEQUENCE [LARGE SCALE GENOMIC DNA]</scope>
    <source>
        <strain evidence="2 3">03-1</strain>
    </source>
</reference>
<evidence type="ECO:0000313" key="2">
    <source>
        <dbReference type="EMBL" id="ROV91495.1"/>
    </source>
</evidence>
<dbReference type="Proteomes" id="UP000283895">
    <property type="component" value="Unassembled WGS sequence"/>
</dbReference>
<protein>
    <submittedName>
        <fullName evidence="2">Uncharacterized protein</fullName>
    </submittedName>
</protein>
<evidence type="ECO:0000256" key="1">
    <source>
        <dbReference type="SAM" id="Phobius"/>
    </source>
</evidence>
<feature type="transmembrane region" description="Helical" evidence="1">
    <location>
        <begin position="56"/>
        <end position="75"/>
    </location>
</feature>
<gene>
    <name evidence="2" type="ORF">VMCG_09452</name>
</gene>
<sequence>MSPVTLVKVLALAHAPQIVFFVSLMVASIHKSVMAAREDRLAGGDHHKSGSVLVKLAKWIGGGIVLFICAFFALFTKDFWKQSWADLKLFFSPYSWPGVWANAYTCGRCCNADPDHDPELAGISRLRKETSSIVAQAPKPNAVVAVTETPAPQRPALAIVVEV</sequence>
<keyword evidence="1" id="KW-0472">Membrane</keyword>
<dbReference type="AlphaFoldDB" id="A0A423VKH5"/>
<keyword evidence="1" id="KW-0812">Transmembrane</keyword>